<proteinExistence type="predicted"/>
<organism evidence="2 3">
    <name type="scientific">Alkalibacterium gilvum</name>
    <dbReference type="NCBI Taxonomy" id="1130080"/>
    <lineage>
        <taxon>Bacteria</taxon>
        <taxon>Bacillati</taxon>
        <taxon>Bacillota</taxon>
        <taxon>Bacilli</taxon>
        <taxon>Lactobacillales</taxon>
        <taxon>Carnobacteriaceae</taxon>
        <taxon>Alkalibacterium</taxon>
    </lineage>
</organism>
<protein>
    <submittedName>
        <fullName evidence="2">Uncharacterized protein YpbB</fullName>
    </submittedName>
</protein>
<dbReference type="Pfam" id="PF14493">
    <property type="entry name" value="HTH_40"/>
    <property type="match status" value="1"/>
</dbReference>
<sequence length="350" mass="41272">MEIDFFSKYLLSLFSEKTYVSAKQLNLIAKAKRTPSVLFNVEKNKLYALFGLFPDIALKKWEETTSVLIDKDLLSRTDGHMRLTKKGFIVKSSFLEKFPNFNNLNQLSYSGTIPIFFNRLVFITQILSEYSYSNKNYSPYLSSVNDQIKIKKWLVKQALPMDTLIYNWSAELSTLFRHLPANEADFIAEHFTGYMVHGETSRQIQEKYNYTQEEYSIRLTQFNNRIITLDSKINPLLSSLLRSTHKDCNEGLSYSANLTKQWLERGKEINEVAKIRKLKPNTIKEHILECVLILNWPHFKRYVPYEKYSACHELFEKHSAVKYSEAKDMIKELDFFTFRLVEIERIRHDE</sequence>
<accession>A0A1H6R4Q7</accession>
<dbReference type="InterPro" id="IPR029491">
    <property type="entry name" value="Helicase_HTH"/>
</dbReference>
<name>A0A1H6R4Q7_9LACT</name>
<dbReference type="RefSeq" id="WP_091631710.1">
    <property type="nucleotide sequence ID" value="NZ_FNYW01000001.1"/>
</dbReference>
<evidence type="ECO:0000313" key="2">
    <source>
        <dbReference type="EMBL" id="SEI48204.1"/>
    </source>
</evidence>
<keyword evidence="3" id="KW-1185">Reference proteome</keyword>
<dbReference type="STRING" id="1130080.SAMN04488113_10155"/>
<dbReference type="EMBL" id="FNYW01000001">
    <property type="protein sequence ID" value="SEI48204.1"/>
    <property type="molecule type" value="Genomic_DNA"/>
</dbReference>
<dbReference type="OrthoDB" id="2168040at2"/>
<dbReference type="AlphaFoldDB" id="A0A1H6R4Q7"/>
<evidence type="ECO:0000259" key="1">
    <source>
        <dbReference type="Pfam" id="PF14493"/>
    </source>
</evidence>
<evidence type="ECO:0000313" key="3">
    <source>
        <dbReference type="Proteomes" id="UP000198564"/>
    </source>
</evidence>
<feature type="domain" description="Helicase Helix-turn-helix" evidence="1">
    <location>
        <begin position="256"/>
        <end position="341"/>
    </location>
</feature>
<gene>
    <name evidence="2" type="ORF">SAMN04488113_10155</name>
</gene>
<dbReference type="Proteomes" id="UP000198564">
    <property type="component" value="Unassembled WGS sequence"/>
</dbReference>
<reference evidence="3" key="1">
    <citation type="submission" date="2016-10" db="EMBL/GenBank/DDBJ databases">
        <authorList>
            <person name="Varghese N."/>
            <person name="Submissions S."/>
        </authorList>
    </citation>
    <scope>NUCLEOTIDE SEQUENCE [LARGE SCALE GENOMIC DNA]</scope>
    <source>
        <strain evidence="3">DSM 25751</strain>
    </source>
</reference>